<keyword evidence="2" id="KW-0472">Membrane</keyword>
<sequence>MELLRTPATAAATVVAALAAAGIAATMLLAGPGGITVALTAVQAVLLLAVREGAVGLRRFLLAWTGQAGLTHLVAGGPGVESALVYLGVGLVFAAVVTAGLALWQPEPEPEYEPAHEPGERRGGTQPLPVVDGD</sequence>
<name>A0ABV9ZLZ8_9PSEU</name>
<reference evidence="4" key="1">
    <citation type="journal article" date="2019" name="Int. J. Syst. Evol. Microbiol.">
        <title>The Global Catalogue of Microorganisms (GCM) 10K type strain sequencing project: providing services to taxonomists for standard genome sequencing and annotation.</title>
        <authorList>
            <consortium name="The Broad Institute Genomics Platform"/>
            <consortium name="The Broad Institute Genome Sequencing Center for Infectious Disease"/>
            <person name="Wu L."/>
            <person name="Ma J."/>
        </authorList>
    </citation>
    <scope>NUCLEOTIDE SEQUENCE [LARGE SCALE GENOMIC DNA]</scope>
    <source>
        <strain evidence="4">XZYJ18</strain>
    </source>
</reference>
<keyword evidence="4" id="KW-1185">Reference proteome</keyword>
<evidence type="ECO:0000256" key="1">
    <source>
        <dbReference type="SAM" id="MobiDB-lite"/>
    </source>
</evidence>
<gene>
    <name evidence="3" type="ORF">ACFPK1_29215</name>
</gene>
<keyword evidence="2" id="KW-0812">Transmembrane</keyword>
<feature type="transmembrane region" description="Helical" evidence="2">
    <location>
        <begin position="34"/>
        <end position="50"/>
    </location>
</feature>
<evidence type="ECO:0000256" key="2">
    <source>
        <dbReference type="SAM" id="Phobius"/>
    </source>
</evidence>
<dbReference type="Proteomes" id="UP001596175">
    <property type="component" value="Unassembled WGS sequence"/>
</dbReference>
<protein>
    <submittedName>
        <fullName evidence="3">Uncharacterized protein</fullName>
    </submittedName>
</protein>
<dbReference type="RefSeq" id="WP_378024462.1">
    <property type="nucleotide sequence ID" value="NZ_JBHSKG010000023.1"/>
</dbReference>
<keyword evidence="2" id="KW-1133">Transmembrane helix</keyword>
<evidence type="ECO:0000313" key="3">
    <source>
        <dbReference type="EMBL" id="MFC5142339.1"/>
    </source>
</evidence>
<accession>A0ABV9ZLZ8</accession>
<proteinExistence type="predicted"/>
<comment type="caution">
    <text evidence="3">The sequence shown here is derived from an EMBL/GenBank/DDBJ whole genome shotgun (WGS) entry which is preliminary data.</text>
</comment>
<feature type="transmembrane region" description="Helical" evidence="2">
    <location>
        <begin position="83"/>
        <end position="104"/>
    </location>
</feature>
<feature type="compositionally biased region" description="Basic and acidic residues" evidence="1">
    <location>
        <begin position="113"/>
        <end position="123"/>
    </location>
</feature>
<evidence type="ECO:0000313" key="4">
    <source>
        <dbReference type="Proteomes" id="UP001596175"/>
    </source>
</evidence>
<organism evidence="3 4">
    <name type="scientific">Actinomycetospora rhizophila</name>
    <dbReference type="NCBI Taxonomy" id="1416876"/>
    <lineage>
        <taxon>Bacteria</taxon>
        <taxon>Bacillati</taxon>
        <taxon>Actinomycetota</taxon>
        <taxon>Actinomycetes</taxon>
        <taxon>Pseudonocardiales</taxon>
        <taxon>Pseudonocardiaceae</taxon>
        <taxon>Actinomycetospora</taxon>
    </lineage>
</organism>
<feature type="region of interest" description="Disordered" evidence="1">
    <location>
        <begin position="108"/>
        <end position="134"/>
    </location>
</feature>
<dbReference type="EMBL" id="JBHSKG010000023">
    <property type="protein sequence ID" value="MFC5142339.1"/>
    <property type="molecule type" value="Genomic_DNA"/>
</dbReference>